<dbReference type="Pfam" id="PF12697">
    <property type="entry name" value="Abhydrolase_6"/>
    <property type="match status" value="1"/>
</dbReference>
<dbReference type="Gene3D" id="3.40.50.1820">
    <property type="entry name" value="alpha/beta hydrolase"/>
    <property type="match status" value="1"/>
</dbReference>
<keyword evidence="3" id="KW-1185">Reference proteome</keyword>
<dbReference type="PANTHER" id="PTHR43798">
    <property type="entry name" value="MONOACYLGLYCEROL LIPASE"/>
    <property type="match status" value="1"/>
</dbReference>
<proteinExistence type="predicted"/>
<dbReference type="RefSeq" id="WP_067995081.1">
    <property type="nucleotide sequence ID" value="NZ_CP015596.1"/>
</dbReference>
<dbReference type="STRING" id="1682113.A7U43_11795"/>
<dbReference type="PRINTS" id="PR00412">
    <property type="entry name" value="EPOXHYDRLASE"/>
</dbReference>
<gene>
    <name evidence="2" type="ORF">A7U43_11795</name>
</gene>
<organism evidence="2 3">
    <name type="scientific">Mycobacterium adipatum</name>
    <dbReference type="NCBI Taxonomy" id="1682113"/>
    <lineage>
        <taxon>Bacteria</taxon>
        <taxon>Bacillati</taxon>
        <taxon>Actinomycetota</taxon>
        <taxon>Actinomycetes</taxon>
        <taxon>Mycobacteriales</taxon>
        <taxon>Mycobacteriaceae</taxon>
        <taxon>Mycobacterium</taxon>
    </lineage>
</organism>
<dbReference type="KEGG" id="madi:A7U43_11795"/>
<keyword evidence="2" id="KW-0378">Hydrolase</keyword>
<dbReference type="OrthoDB" id="4540226at2"/>
<accession>A0A172ULG0</accession>
<name>A0A172ULG0_9MYCO</name>
<protein>
    <submittedName>
        <fullName evidence="2">Alpha/beta hydrolase</fullName>
    </submittedName>
</protein>
<reference evidence="2 3" key="1">
    <citation type="submission" date="2016-05" db="EMBL/GenBank/DDBJ databases">
        <title>Complete genome sequence of a phthalic acid esters degrading Mycobacterium sp. YC-RL4.</title>
        <authorList>
            <person name="Ren L."/>
            <person name="Fan S."/>
            <person name="Ruth N."/>
            <person name="Jia Y."/>
            <person name="Wang J."/>
            <person name="Qiao C."/>
        </authorList>
    </citation>
    <scope>NUCLEOTIDE SEQUENCE [LARGE SCALE GENOMIC DNA]</scope>
    <source>
        <strain evidence="2 3">YC-RL4</strain>
    </source>
</reference>
<sequence length="251" mass="27158">MTVVFVHGNPETSAIWGPLIRALDRDDIVTLSPPGFGAPLPDGFDPSYLGYRDWLEDQLERIDAPIDLVGHDWGGGHVVNAVMHRPELVRSWVSDIVGVFDPDYVWHDLAQIWQTPDAGEQHVAAMMAGPVAERIANAVAMGIGPDIAPALVAAQNEDMGAAILRLYRSAAQPVLAEAGAALENAAARPGLAILATEDHFVGSEQIRRRAADRAGARTEVLQGLGHWWMIEDPARGADVLRRFWATLDAAE</sequence>
<dbReference type="InterPro" id="IPR050266">
    <property type="entry name" value="AB_hydrolase_sf"/>
</dbReference>
<dbReference type="GO" id="GO:0016787">
    <property type="term" value="F:hydrolase activity"/>
    <property type="evidence" value="ECO:0007669"/>
    <property type="project" value="UniProtKB-KW"/>
</dbReference>
<dbReference type="SUPFAM" id="SSF53474">
    <property type="entry name" value="alpha/beta-Hydrolases"/>
    <property type="match status" value="1"/>
</dbReference>
<dbReference type="GO" id="GO:0016020">
    <property type="term" value="C:membrane"/>
    <property type="evidence" value="ECO:0007669"/>
    <property type="project" value="TreeGrafter"/>
</dbReference>
<evidence type="ECO:0000313" key="3">
    <source>
        <dbReference type="Proteomes" id="UP000077143"/>
    </source>
</evidence>
<dbReference type="PANTHER" id="PTHR43798:SF33">
    <property type="entry name" value="HYDROLASE, PUTATIVE (AFU_ORTHOLOGUE AFUA_2G14860)-RELATED"/>
    <property type="match status" value="1"/>
</dbReference>
<evidence type="ECO:0000313" key="2">
    <source>
        <dbReference type="EMBL" id="ANE79905.1"/>
    </source>
</evidence>
<dbReference type="Proteomes" id="UP000077143">
    <property type="component" value="Chromosome"/>
</dbReference>
<dbReference type="EMBL" id="CP015596">
    <property type="protein sequence ID" value="ANE79905.1"/>
    <property type="molecule type" value="Genomic_DNA"/>
</dbReference>
<dbReference type="AlphaFoldDB" id="A0A172ULG0"/>
<dbReference type="InterPro" id="IPR000639">
    <property type="entry name" value="Epox_hydrolase-like"/>
</dbReference>
<dbReference type="InterPro" id="IPR029058">
    <property type="entry name" value="AB_hydrolase_fold"/>
</dbReference>
<dbReference type="InterPro" id="IPR000073">
    <property type="entry name" value="AB_hydrolase_1"/>
</dbReference>
<evidence type="ECO:0000259" key="1">
    <source>
        <dbReference type="Pfam" id="PF12697"/>
    </source>
</evidence>
<feature type="domain" description="AB hydrolase-1" evidence="1">
    <location>
        <begin position="3"/>
        <end position="238"/>
    </location>
</feature>